<reference evidence="2" key="1">
    <citation type="submission" date="2022-01" db="EMBL/GenBank/DDBJ databases">
        <authorList>
            <person name="Wang Y."/>
        </authorList>
    </citation>
    <scope>NUCLEOTIDE SEQUENCE</scope>
    <source>
        <strain evidence="2">WB101</strain>
    </source>
</reference>
<dbReference type="SUPFAM" id="SSF140931">
    <property type="entry name" value="Fic-like"/>
    <property type="match status" value="1"/>
</dbReference>
<protein>
    <submittedName>
        <fullName evidence="2">Fic family protein</fullName>
    </submittedName>
</protein>
<evidence type="ECO:0000259" key="1">
    <source>
        <dbReference type="PROSITE" id="PS51459"/>
    </source>
</evidence>
<dbReference type="InterPro" id="IPR048770">
    <property type="entry name" value="SoFic-like_C"/>
</dbReference>
<dbReference type="EMBL" id="JAKLWS010000001">
    <property type="protein sequence ID" value="MCG2587182.1"/>
    <property type="molecule type" value="Genomic_DNA"/>
</dbReference>
<comment type="caution">
    <text evidence="2">The sequence shown here is derived from an EMBL/GenBank/DDBJ whole genome shotgun (WGS) entry which is preliminary data.</text>
</comment>
<evidence type="ECO:0000313" key="2">
    <source>
        <dbReference type="EMBL" id="MCG2587182.1"/>
    </source>
</evidence>
<dbReference type="Pfam" id="PF13784">
    <property type="entry name" value="Fic_N"/>
    <property type="match status" value="1"/>
</dbReference>
<sequence length="361" mass="41625">MSDEPKEWEWSPLPPKIELETPEVLKKALEAQQYLSELKGISQTIPNQGILLNTLPIQEARDSSEIENIVTTSDALYKADVEKEKKIDQTTKEVQRYAFALHEGLSRVLKDGLITIKDILAIQERLEDNDAGLRSLPGTTLTNPSTGEIVFKPPQHKEIIIDALKNLETYINDDSISNVHPLIKMAVIHFQFESIHPFYDGNGRTGRIINMLYLVQKNLLDIPVLYLSRYIVQTKPQYYELLQKVRTDQDWESWILYMLEGVAQTSKGTIADIINIREQMMQAKHQIRKQFSFYSQDLINHIFRHPYTKINHLKEDLRISRPTATKYLDELSGAGFLDKVKQGRDNYYINSKLLVVLTGEK</sequence>
<organism evidence="2 3">
    <name type="scientific">Rhodohalobacter sulfatireducens</name>
    <dbReference type="NCBI Taxonomy" id="2911366"/>
    <lineage>
        <taxon>Bacteria</taxon>
        <taxon>Pseudomonadati</taxon>
        <taxon>Balneolota</taxon>
        <taxon>Balneolia</taxon>
        <taxon>Balneolales</taxon>
        <taxon>Balneolaceae</taxon>
        <taxon>Rhodohalobacter</taxon>
    </lineage>
</organism>
<evidence type="ECO:0000313" key="3">
    <source>
        <dbReference type="Proteomes" id="UP001165366"/>
    </source>
</evidence>
<dbReference type="InterPro" id="IPR036390">
    <property type="entry name" value="WH_DNA-bd_sf"/>
</dbReference>
<accession>A0ABS9K8P4</accession>
<dbReference type="Proteomes" id="UP001165366">
    <property type="component" value="Unassembled WGS sequence"/>
</dbReference>
<dbReference type="Pfam" id="PF02661">
    <property type="entry name" value="Fic"/>
    <property type="match status" value="1"/>
</dbReference>
<dbReference type="Gene3D" id="1.10.3290.10">
    <property type="entry name" value="Fido-like domain"/>
    <property type="match status" value="1"/>
</dbReference>
<dbReference type="InterPro" id="IPR036597">
    <property type="entry name" value="Fido-like_dom_sf"/>
</dbReference>
<name>A0ABS9K8P4_9BACT</name>
<dbReference type="SUPFAM" id="SSF46785">
    <property type="entry name" value="Winged helix' DNA-binding domain"/>
    <property type="match status" value="1"/>
</dbReference>
<dbReference type="InterPro" id="IPR040198">
    <property type="entry name" value="Fido_containing"/>
</dbReference>
<gene>
    <name evidence="2" type="ORF">L6773_01295</name>
</gene>
<dbReference type="InterPro" id="IPR025758">
    <property type="entry name" value="Fic/DOC_N"/>
</dbReference>
<keyword evidence="3" id="KW-1185">Reference proteome</keyword>
<dbReference type="RefSeq" id="WP_237852027.1">
    <property type="nucleotide sequence ID" value="NZ_JAKLWS010000001.1"/>
</dbReference>
<dbReference type="Pfam" id="PF21248">
    <property type="entry name" value="SoFic-like_C"/>
    <property type="match status" value="1"/>
</dbReference>
<dbReference type="PROSITE" id="PS51459">
    <property type="entry name" value="FIDO"/>
    <property type="match status" value="1"/>
</dbReference>
<dbReference type="PANTHER" id="PTHR13504">
    <property type="entry name" value="FIDO DOMAIN-CONTAINING PROTEIN DDB_G0283145"/>
    <property type="match status" value="1"/>
</dbReference>
<proteinExistence type="predicted"/>
<reference evidence="2" key="2">
    <citation type="submission" date="2024-05" db="EMBL/GenBank/DDBJ databases">
        <title>Rhodohalobacter halophilus gen. nov., sp. nov., a moderately halophilic member of the family Balneolaceae.</title>
        <authorList>
            <person name="Xia J."/>
        </authorList>
    </citation>
    <scope>NUCLEOTIDE SEQUENCE</scope>
    <source>
        <strain evidence="2">WB101</strain>
    </source>
</reference>
<dbReference type="InterPro" id="IPR003812">
    <property type="entry name" value="Fido"/>
</dbReference>
<dbReference type="InterPro" id="IPR036388">
    <property type="entry name" value="WH-like_DNA-bd_sf"/>
</dbReference>
<dbReference type="PIRSF" id="PIRSF038925">
    <property type="entry name" value="AMP-prot_trans"/>
    <property type="match status" value="1"/>
</dbReference>
<dbReference type="InterPro" id="IPR026287">
    <property type="entry name" value="SoFic-like"/>
</dbReference>
<dbReference type="Gene3D" id="1.10.10.10">
    <property type="entry name" value="Winged helix-like DNA-binding domain superfamily/Winged helix DNA-binding domain"/>
    <property type="match status" value="1"/>
</dbReference>
<dbReference type="PANTHER" id="PTHR13504:SF35">
    <property type="entry name" value="PROTEIN ADENYLYLTRANSFERASE SOFIC"/>
    <property type="match status" value="1"/>
</dbReference>
<feature type="domain" description="Fido" evidence="1">
    <location>
        <begin position="114"/>
        <end position="260"/>
    </location>
</feature>